<organism evidence="3 4">
    <name type="scientific">Lentinus tigrinus ALCF2SS1-6</name>
    <dbReference type="NCBI Taxonomy" id="1328759"/>
    <lineage>
        <taxon>Eukaryota</taxon>
        <taxon>Fungi</taxon>
        <taxon>Dikarya</taxon>
        <taxon>Basidiomycota</taxon>
        <taxon>Agaricomycotina</taxon>
        <taxon>Agaricomycetes</taxon>
        <taxon>Polyporales</taxon>
        <taxon>Polyporaceae</taxon>
        <taxon>Lentinus</taxon>
    </lineage>
</organism>
<accession>A0A5C2S3B6</accession>
<sequence>MPPPSLPPAHISDIIKREETESQSSIASAIPHRDHRDDSDELSNVKQEIEDAKTLDVEGEQNIDILRRHIAALREECDTLARERDAALRASIKESGNVVSLRIQCDTLKRERDAAVKQAQKEKEDIEAHVRQYNPEVIERQEELLAAPASPQANTLNNPPGPGLSNNPVIVRMRQGLSDLGVQRGATSNLHDGRTRLTQFRLWLRNRPVLGSGKSGAPGGVSAAFKGSNLPELSPDASRSCKAPPLFVGELCNWNSRSKQLGIVVCPDYVYERSETYNYRVWSRADRWHACGEQEREVFYHYAGEVHYAGTYVCHTGPGMLKVHDIDKVGVGQEDMITRLITVTNKTEITPEERAAVRELYREGTLTAHVLGLERIGFNNALHSHLRAGYGFQQEVTRREKGAAKLKKQESQPKKLTKAQRKAAKVAAKAARQQVPPLPPPVLQPPFVPASFGFNPMLSFGPAAYVPGCNPHQTHEFGIGNGFANPPLPHLRVPSPPRRAPSELEYAGDESGVAIQVKREREDEYLMDGEREYKAAKLEDIEDEQRVDDKLRARTEEPEVGYGQSGSYDDENAEPYLGFKEEE</sequence>
<feature type="region of interest" description="Disordered" evidence="2">
    <location>
        <begin position="1"/>
        <end position="41"/>
    </location>
</feature>
<evidence type="ECO:0000256" key="1">
    <source>
        <dbReference type="SAM" id="Coils"/>
    </source>
</evidence>
<dbReference type="Proteomes" id="UP000313359">
    <property type="component" value="Unassembled WGS sequence"/>
</dbReference>
<evidence type="ECO:0000313" key="4">
    <source>
        <dbReference type="Proteomes" id="UP000313359"/>
    </source>
</evidence>
<dbReference type="AlphaFoldDB" id="A0A5C2S3B6"/>
<evidence type="ECO:0000256" key="2">
    <source>
        <dbReference type="SAM" id="MobiDB-lite"/>
    </source>
</evidence>
<keyword evidence="4" id="KW-1185">Reference proteome</keyword>
<dbReference type="EMBL" id="ML122281">
    <property type="protein sequence ID" value="RPD57324.1"/>
    <property type="molecule type" value="Genomic_DNA"/>
</dbReference>
<gene>
    <name evidence="3" type="ORF">L227DRAFT_655489</name>
</gene>
<feature type="compositionally biased region" description="Basic and acidic residues" evidence="2">
    <location>
        <begin position="547"/>
        <end position="557"/>
    </location>
</feature>
<name>A0A5C2S3B6_9APHY</name>
<protein>
    <submittedName>
        <fullName evidence="3">Uncharacterized protein</fullName>
    </submittedName>
</protein>
<feature type="region of interest" description="Disordered" evidence="2">
    <location>
        <begin position="537"/>
        <end position="583"/>
    </location>
</feature>
<feature type="coiled-coil region" evidence="1">
    <location>
        <begin position="63"/>
        <end position="125"/>
    </location>
</feature>
<dbReference type="OrthoDB" id="3060478at2759"/>
<proteinExistence type="predicted"/>
<evidence type="ECO:0000313" key="3">
    <source>
        <dbReference type="EMBL" id="RPD57324.1"/>
    </source>
</evidence>
<keyword evidence="1" id="KW-0175">Coiled coil</keyword>
<reference evidence="3" key="1">
    <citation type="journal article" date="2018" name="Genome Biol. Evol.">
        <title>Genomics and development of Lentinus tigrinus, a white-rot wood-decaying mushroom with dimorphic fruiting bodies.</title>
        <authorList>
            <person name="Wu B."/>
            <person name="Xu Z."/>
            <person name="Knudson A."/>
            <person name="Carlson A."/>
            <person name="Chen N."/>
            <person name="Kovaka S."/>
            <person name="LaButti K."/>
            <person name="Lipzen A."/>
            <person name="Pennachio C."/>
            <person name="Riley R."/>
            <person name="Schakwitz W."/>
            <person name="Umezawa K."/>
            <person name="Ohm R.A."/>
            <person name="Grigoriev I.V."/>
            <person name="Nagy L.G."/>
            <person name="Gibbons J."/>
            <person name="Hibbett D."/>
        </authorList>
    </citation>
    <scope>NUCLEOTIDE SEQUENCE [LARGE SCALE GENOMIC DNA]</scope>
    <source>
        <strain evidence="3">ALCF2SS1-6</strain>
    </source>
</reference>